<evidence type="ECO:0000313" key="2">
    <source>
        <dbReference type="Proteomes" id="UP000660265"/>
    </source>
</evidence>
<sequence length="475" mass="52396">MRHVERYRMVRLETVGPKTARKSVQDVLLLLRDVPGQDRLERTLHEFMGQRGHGIDAQETSPPGYSDREFAAIMAAARSDVVAIRDRISAGERLLALSREDPELLETTERERARRLETMARTGRAQVDYSGLLVGEYPAAGYAQAGQLFVVDRDLAPLMVYAAGLSGRNPETIKELPAEHRVLEEKAVVVTLTKRRRGKANSCTTVHWSVAPDPARRLRATGSFYLLLHRMMERSRAFSGTSSLWSIWAGNGRGAAANASTAGHIGPFDAELARKLGLGSWAAGHHLVDDEGGPLQMRLTRMKKTVEVRTAKQTGGHLPSLRLTKTAQTSFAHYLRGDPFVAEWAAEVLTEAITEAEESARDIVLWPAGAVAPVDDQVRRRAETGDLVTLASSCLDIDHHPEHGGRCRESSLTCLRCPNALVLERHLPMLLALAEALRADLDKRDAAQWAARHGVIWQIITHGILPRFSPGATLR</sequence>
<reference evidence="2" key="1">
    <citation type="journal article" date="2019" name="Int. J. Syst. Evol. Microbiol.">
        <title>The Global Catalogue of Microorganisms (GCM) 10K type strain sequencing project: providing services to taxonomists for standard genome sequencing and annotation.</title>
        <authorList>
            <consortium name="The Broad Institute Genomics Platform"/>
            <consortium name="The Broad Institute Genome Sequencing Center for Infectious Disease"/>
            <person name="Wu L."/>
            <person name="Ma J."/>
        </authorList>
    </citation>
    <scope>NUCLEOTIDE SEQUENCE [LARGE SCALE GENOMIC DNA]</scope>
    <source>
        <strain evidence="2">CGMCC 4.7275</strain>
    </source>
</reference>
<dbReference type="RefSeq" id="WP_189111955.1">
    <property type="nucleotide sequence ID" value="NZ_BMMV01000046.1"/>
</dbReference>
<dbReference type="EMBL" id="BMMV01000046">
    <property type="protein sequence ID" value="GGK31284.1"/>
    <property type="molecule type" value="Genomic_DNA"/>
</dbReference>
<accession>A0ABQ2EYL9</accession>
<comment type="caution">
    <text evidence="1">The sequence shown here is derived from an EMBL/GenBank/DDBJ whole genome shotgun (WGS) entry which is preliminary data.</text>
</comment>
<protein>
    <submittedName>
        <fullName evidence="1">Uncharacterized protein</fullName>
    </submittedName>
</protein>
<proteinExistence type="predicted"/>
<dbReference type="Proteomes" id="UP000660265">
    <property type="component" value="Unassembled WGS sequence"/>
</dbReference>
<organism evidence="1 2">
    <name type="scientific">Streptomyces camponoticapitis</name>
    <dbReference type="NCBI Taxonomy" id="1616125"/>
    <lineage>
        <taxon>Bacteria</taxon>
        <taxon>Bacillati</taxon>
        <taxon>Actinomycetota</taxon>
        <taxon>Actinomycetes</taxon>
        <taxon>Kitasatosporales</taxon>
        <taxon>Streptomycetaceae</taxon>
        <taxon>Streptomyces</taxon>
    </lineage>
</organism>
<gene>
    <name evidence="1" type="ORF">GCM10011583_73940</name>
</gene>
<name>A0ABQ2EYL9_9ACTN</name>
<keyword evidence="2" id="KW-1185">Reference proteome</keyword>
<evidence type="ECO:0000313" key="1">
    <source>
        <dbReference type="EMBL" id="GGK31284.1"/>
    </source>
</evidence>